<dbReference type="Pfam" id="PF03629">
    <property type="entry name" value="SASA"/>
    <property type="match status" value="1"/>
</dbReference>
<evidence type="ECO:0000259" key="9">
    <source>
        <dbReference type="PROSITE" id="PS51175"/>
    </source>
</evidence>
<keyword evidence="4 10" id="KW-0378">Hydrolase</keyword>
<dbReference type="Pfam" id="PF00746">
    <property type="entry name" value="Gram_pos_anchor"/>
    <property type="match status" value="1"/>
</dbReference>
<protein>
    <submittedName>
        <fullName evidence="10">LPXTG-motif cell wall anchor domain protein</fullName>
        <ecNumber evidence="10">3.1.1.53</ecNumber>
    </submittedName>
</protein>
<dbReference type="InterPro" id="IPR015295">
    <property type="entry name" value="CBM27"/>
</dbReference>
<dbReference type="RefSeq" id="WP_010074065.1">
    <property type="nucleotide sequence ID" value="NC_014393.1"/>
</dbReference>
<keyword evidence="5" id="KW-0572">Peptidoglycan-anchor</keyword>
<dbReference type="HOGENOM" id="CLU_007248_0_0_9"/>
<feature type="chain" id="PRO_5003128309" evidence="7">
    <location>
        <begin position="34"/>
        <end position="1235"/>
    </location>
</feature>
<dbReference type="InterPro" id="IPR039329">
    <property type="entry name" value="SIAE"/>
</dbReference>
<organism evidence="10 11">
    <name type="scientific">Clostridium cellulovorans (strain ATCC 35296 / DSM 3052 / OCM 3 / 743B)</name>
    <dbReference type="NCBI Taxonomy" id="573061"/>
    <lineage>
        <taxon>Bacteria</taxon>
        <taxon>Bacillati</taxon>
        <taxon>Bacillota</taxon>
        <taxon>Clostridia</taxon>
        <taxon>Eubacteriales</taxon>
        <taxon>Clostridiaceae</taxon>
        <taxon>Clostridium</taxon>
    </lineage>
</organism>
<evidence type="ECO:0000256" key="5">
    <source>
        <dbReference type="ARBA" id="ARBA00023088"/>
    </source>
</evidence>
<evidence type="ECO:0000313" key="10">
    <source>
        <dbReference type="EMBL" id="ADL53716.1"/>
    </source>
</evidence>
<dbReference type="CDD" id="cd04086">
    <property type="entry name" value="CBM35_mannanase-like"/>
    <property type="match status" value="1"/>
</dbReference>
<name>D9SLS9_CLOC7</name>
<accession>D9SLS9</accession>
<feature type="signal peptide" evidence="7">
    <location>
        <begin position="1"/>
        <end position="33"/>
    </location>
</feature>
<feature type="domain" description="CBM6" evidence="9">
    <location>
        <begin position="238"/>
        <end position="356"/>
    </location>
</feature>
<proteinExistence type="predicted"/>
<dbReference type="eggNOG" id="COG4886">
    <property type="taxonomic scope" value="Bacteria"/>
</dbReference>
<dbReference type="InterPro" id="IPR019931">
    <property type="entry name" value="LPXTG_anchor"/>
</dbReference>
<dbReference type="SUPFAM" id="SSF52266">
    <property type="entry name" value="SGNH hydrolase"/>
    <property type="match status" value="1"/>
</dbReference>
<evidence type="ECO:0000259" key="8">
    <source>
        <dbReference type="PROSITE" id="PS50847"/>
    </source>
</evidence>
<dbReference type="PANTHER" id="PTHR22901:SF0">
    <property type="entry name" value="SIALATE O-ACETYLESTERASE"/>
    <property type="match status" value="1"/>
</dbReference>
<dbReference type="eggNOG" id="COG2755">
    <property type="taxonomic scope" value="Bacteria"/>
</dbReference>
<evidence type="ECO:0000256" key="1">
    <source>
        <dbReference type="ARBA" id="ARBA00022512"/>
    </source>
</evidence>
<dbReference type="Pfam" id="PF07532">
    <property type="entry name" value="Big_4"/>
    <property type="match status" value="1"/>
</dbReference>
<dbReference type="PANTHER" id="PTHR22901">
    <property type="entry name" value="SIALATE O-ACETYLESTERASE"/>
    <property type="match status" value="1"/>
</dbReference>
<dbReference type="eggNOG" id="COG2247">
    <property type="taxonomic scope" value="Bacteria"/>
</dbReference>
<dbReference type="NCBIfam" id="TIGR01167">
    <property type="entry name" value="LPXTG_anchor"/>
    <property type="match status" value="1"/>
</dbReference>
<dbReference type="Gene3D" id="2.60.120.260">
    <property type="entry name" value="Galactose-binding domain-like"/>
    <property type="match status" value="2"/>
</dbReference>
<dbReference type="Pfam" id="PF16990">
    <property type="entry name" value="CBM_35"/>
    <property type="match status" value="1"/>
</dbReference>
<feature type="domain" description="Gram-positive cocci surface proteins LPxTG" evidence="8">
    <location>
        <begin position="1198"/>
        <end position="1235"/>
    </location>
</feature>
<dbReference type="Gene3D" id="3.40.50.1110">
    <property type="entry name" value="SGNH hydrolase"/>
    <property type="match status" value="1"/>
</dbReference>
<dbReference type="EC" id="3.1.1.53" evidence="10"/>
<dbReference type="AlphaFoldDB" id="D9SLS9"/>
<evidence type="ECO:0000313" key="11">
    <source>
        <dbReference type="Proteomes" id="UP000002730"/>
    </source>
</evidence>
<evidence type="ECO:0000256" key="2">
    <source>
        <dbReference type="ARBA" id="ARBA00022525"/>
    </source>
</evidence>
<dbReference type="Gene3D" id="2.30.30.100">
    <property type="match status" value="1"/>
</dbReference>
<dbReference type="SUPFAM" id="SSF49785">
    <property type="entry name" value="Galactose-binding domain-like"/>
    <property type="match status" value="2"/>
</dbReference>
<keyword evidence="6" id="KW-1133">Transmembrane helix</keyword>
<dbReference type="Pfam" id="PF09212">
    <property type="entry name" value="CBM27"/>
    <property type="match status" value="1"/>
</dbReference>
<keyword evidence="1" id="KW-0134">Cell wall</keyword>
<keyword evidence="2" id="KW-0964">Secreted</keyword>
<dbReference type="InterPro" id="IPR011081">
    <property type="entry name" value="Big_4"/>
</dbReference>
<dbReference type="InterPro" id="IPR005084">
    <property type="entry name" value="CBM6"/>
</dbReference>
<dbReference type="InterPro" id="IPR036514">
    <property type="entry name" value="SGNH_hydro_sf"/>
</dbReference>
<evidence type="ECO:0000256" key="6">
    <source>
        <dbReference type="SAM" id="Phobius"/>
    </source>
</evidence>
<dbReference type="OrthoDB" id="9795554at2"/>
<feature type="transmembrane region" description="Helical" evidence="6">
    <location>
        <begin position="1209"/>
        <end position="1227"/>
    </location>
</feature>
<reference evidence="10 11" key="1">
    <citation type="submission" date="2010-08" db="EMBL/GenBank/DDBJ databases">
        <title>Complete sequence of Clostridium cellulovorans 743B.</title>
        <authorList>
            <consortium name="US DOE Joint Genome Institute"/>
            <person name="Lucas S."/>
            <person name="Copeland A."/>
            <person name="Lapidus A."/>
            <person name="Cheng J.-F."/>
            <person name="Bruce D."/>
            <person name="Goodwin L."/>
            <person name="Pitluck S."/>
            <person name="Chertkov O."/>
            <person name="Detter J.C."/>
            <person name="Han C."/>
            <person name="Tapia R."/>
            <person name="Land M."/>
            <person name="Hauser L."/>
            <person name="Chang Y.-J."/>
            <person name="Jeffries C."/>
            <person name="Kyrpides N."/>
            <person name="Ivanova N."/>
            <person name="Mikhailova N."/>
            <person name="Hemme C.L."/>
            <person name="Woyke T."/>
        </authorList>
    </citation>
    <scope>NUCLEOTIDE SEQUENCE [LARGE SCALE GENOMIC DNA]</scope>
    <source>
        <strain evidence="11">ATCC 35296 / DSM 3052 / OCM 3 / 743B</strain>
    </source>
</reference>
<dbReference type="InterPro" id="IPR005181">
    <property type="entry name" value="SASA"/>
</dbReference>
<dbReference type="CAZy" id="CBM27">
    <property type="family name" value="Carbohydrate-Binding Module Family 27"/>
</dbReference>
<dbReference type="PROSITE" id="PS51175">
    <property type="entry name" value="CBM6"/>
    <property type="match status" value="1"/>
</dbReference>
<dbReference type="Proteomes" id="UP000002730">
    <property type="component" value="Chromosome"/>
</dbReference>
<dbReference type="KEGG" id="ccb:Clocel_4053"/>
<dbReference type="PROSITE" id="PS50847">
    <property type="entry name" value="GRAM_POS_ANCHORING"/>
    <property type="match status" value="1"/>
</dbReference>
<keyword evidence="6" id="KW-0812">Transmembrane</keyword>
<dbReference type="GO" id="GO:0030246">
    <property type="term" value="F:carbohydrate binding"/>
    <property type="evidence" value="ECO:0007669"/>
    <property type="project" value="InterPro"/>
</dbReference>
<dbReference type="eggNOG" id="COG4124">
    <property type="taxonomic scope" value="Bacteria"/>
</dbReference>
<evidence type="ECO:0000256" key="4">
    <source>
        <dbReference type="ARBA" id="ARBA00022801"/>
    </source>
</evidence>
<dbReference type="EMBL" id="CP002160">
    <property type="protein sequence ID" value="ADL53716.1"/>
    <property type="molecule type" value="Genomic_DNA"/>
</dbReference>
<dbReference type="STRING" id="573061.Clocel_4053"/>
<keyword evidence="3 7" id="KW-0732">Signal</keyword>
<keyword evidence="6" id="KW-0472">Membrane</keyword>
<evidence type="ECO:0000256" key="3">
    <source>
        <dbReference type="ARBA" id="ARBA00022729"/>
    </source>
</evidence>
<dbReference type="InterPro" id="IPR008979">
    <property type="entry name" value="Galactose-bd-like_sf"/>
</dbReference>
<keyword evidence="11" id="KW-1185">Reference proteome</keyword>
<sequence>MLKRLNMKKFASLLMAASLVTSLVSSPAVKTYAAESEKTLYTFEDNTTMGWDVLNTVANGGAFDSSASAPVEYSQDLKQDGNSGALKINANFTGKTWDDASVIVNLGSSAKDFSSYDTLDYDLFVQSDFTSKLTVATAGMDSSWAWKDDLFVANYGGIDVTTGEKITINGNDYNKIHITRSKTSTLDSLTDKTFYRFIIKIAAVNTTYCGPIYLDNIALSKGGYIPGNTPSKTGKDDITVEAENGVLTGLTVTPDSGASGGAYVNGLDSGTDRMDLTADIQVSGSYLIIMKYKTYGGAKINPVYLNGALLKDCSFPEAQSEWKNVILSPQYLSAGKNVFSLGNSWGWIAVDNVRFVGGDGKQVGQVSLSSDTTSSQAYDIPVTFTAIADDAAQYRFLSRKVGGDWQEISPYSNKLSCIWVPGAAGDYEVKVTARGTATTVDQQAEQIIKYTALPAYENKPLVNQVFGSGMVLQRDIENALWGWDKPNTNITVKVGTKTFTGITDSEGKWKISIGTYPAGGPYDISVSDGTTTTNMTDVLFGDVWLCSGQSNMAFQLTGTLDSENEIKNSDYPNIRYYTVPVKTSYVPLSNIDNAQGWKVCSPSTSGNLSAVAYFFARKLTTDLNVPIGVVFAAEGGTRAEQWTSYESLQNIPEYVAASNAIKSCSTEIDATSSPNVLYNGMIAPVAPYGLKGVLWYQGESNWGDASYERLLPNLIADWRKNFNVKDLPFILVQLPGFADLQSETNAVQPGNGLAEIRDAQLKTTLNDENVGLAVITDIGDPNNLHPTNKQDVGFRTALSAEKKVYGKDIVYSGPIYKSMSIEGTSIKINFDSIGSGLMVGSKEGLNPVQEVKDGKLTGFAIAGSDNVFYLADAVISGDSVIVSSSKVPDPKVVRFGWANSPVTNLYNKEGLPASPFGTDMTYTRVAELTSIDNITKTVNVGQPYSLPSTVTAKYSDGTTKAVAVTWTPASVDTSKAGIYTFKGTVKGYDKEVSLTLTVLGSLGLVIELDNDINKILQSLNDSNIICIHINAKNNPVVSKDVFNALKGKKKIVTIFADNVTWEFNGEGIDISVANDIDFSLKSVSSALQAKELAKAKAILGNDLSIVPFSFNHDGPLPSNARTSVFVGKNLAGKTVNVYRYFEDKDSCEYIADSVVDANGYITINLNHCSDYFAVEKTSATIVPKTDAAEQPKTDAINLPQTGSAIDTSVLMTLGVLLFITGAAFFVLSRRKQNSK</sequence>
<dbReference type="GO" id="GO:0005975">
    <property type="term" value="P:carbohydrate metabolic process"/>
    <property type="evidence" value="ECO:0007669"/>
    <property type="project" value="TreeGrafter"/>
</dbReference>
<gene>
    <name evidence="10" type="ordered locus">Clocel_4053</name>
</gene>
<evidence type="ECO:0000256" key="7">
    <source>
        <dbReference type="SAM" id="SignalP"/>
    </source>
</evidence>
<dbReference type="GO" id="GO:0001681">
    <property type="term" value="F:sialate O-acetylesterase activity"/>
    <property type="evidence" value="ECO:0007669"/>
    <property type="project" value="UniProtKB-EC"/>
</dbReference>